<dbReference type="Proteomes" id="UP000735302">
    <property type="component" value="Unassembled WGS sequence"/>
</dbReference>
<evidence type="ECO:0000259" key="3">
    <source>
        <dbReference type="Pfam" id="PF01370"/>
    </source>
</evidence>
<comment type="caution">
    <text evidence="4">The sequence shown here is derived from an EMBL/GenBank/DDBJ whole genome shotgun (WGS) entry which is preliminary data.</text>
</comment>
<dbReference type="PANTHER" id="PTHR10366:SF564">
    <property type="entry name" value="STEROL-4-ALPHA-CARBOXYLATE 3-DEHYDROGENASE, DECARBOXYLATING"/>
    <property type="match status" value="1"/>
</dbReference>
<dbReference type="GO" id="GO:0016616">
    <property type="term" value="F:oxidoreductase activity, acting on the CH-OH group of donors, NAD or NADP as acceptor"/>
    <property type="evidence" value="ECO:0007669"/>
    <property type="project" value="TreeGrafter"/>
</dbReference>
<dbReference type="Pfam" id="PF01370">
    <property type="entry name" value="Epimerase"/>
    <property type="match status" value="1"/>
</dbReference>
<dbReference type="InterPro" id="IPR001509">
    <property type="entry name" value="Epimerase_deHydtase"/>
</dbReference>
<dbReference type="PANTHER" id="PTHR10366">
    <property type="entry name" value="NAD DEPENDENT EPIMERASE/DEHYDRATASE"/>
    <property type="match status" value="1"/>
</dbReference>
<protein>
    <submittedName>
        <fullName evidence="4">Dihydroflavonol 4-reductase</fullName>
    </submittedName>
</protein>
<dbReference type="EMBL" id="BLXT01008374">
    <property type="protein sequence ID" value="GFO48078.1"/>
    <property type="molecule type" value="Genomic_DNA"/>
</dbReference>
<accession>A0AAV4DUY0</accession>
<dbReference type="Gene3D" id="3.40.50.720">
    <property type="entry name" value="NAD(P)-binding Rossmann-like Domain"/>
    <property type="match status" value="1"/>
</dbReference>
<keyword evidence="5" id="KW-1185">Reference proteome</keyword>
<keyword evidence="1" id="KW-0560">Oxidoreductase</keyword>
<sequence length="158" mass="17469">MRRIVSKVVLVSGATGFLGAWVCKKLQEKGYRVRGTVRSLKNTDKVNFLYNLCTDPKYPVELVEADLLDVESWPRAVKDCKYVMHTASPFFVTKPKSEDELIKPAVEGTLNVLRAVADSGTVKKVVVTSSFAAVIGKNCSSPARISNMYENTHFLAVL</sequence>
<dbReference type="InterPro" id="IPR036291">
    <property type="entry name" value="NAD(P)-bd_dom_sf"/>
</dbReference>
<dbReference type="InterPro" id="IPR050425">
    <property type="entry name" value="NAD(P)_dehydrat-like"/>
</dbReference>
<dbReference type="AlphaFoldDB" id="A0AAV4DUY0"/>
<organism evidence="4 5">
    <name type="scientific">Plakobranchus ocellatus</name>
    <dbReference type="NCBI Taxonomy" id="259542"/>
    <lineage>
        <taxon>Eukaryota</taxon>
        <taxon>Metazoa</taxon>
        <taxon>Spiralia</taxon>
        <taxon>Lophotrochozoa</taxon>
        <taxon>Mollusca</taxon>
        <taxon>Gastropoda</taxon>
        <taxon>Heterobranchia</taxon>
        <taxon>Euthyneura</taxon>
        <taxon>Panpulmonata</taxon>
        <taxon>Sacoglossa</taxon>
        <taxon>Placobranchoidea</taxon>
        <taxon>Plakobranchidae</taxon>
        <taxon>Plakobranchus</taxon>
    </lineage>
</organism>
<gene>
    <name evidence="4" type="ORF">PoB_007458300</name>
</gene>
<dbReference type="SUPFAM" id="SSF51735">
    <property type="entry name" value="NAD(P)-binding Rossmann-fold domains"/>
    <property type="match status" value="1"/>
</dbReference>
<feature type="domain" description="NAD-dependent epimerase/dehydratase" evidence="3">
    <location>
        <begin position="9"/>
        <end position="142"/>
    </location>
</feature>
<evidence type="ECO:0000313" key="5">
    <source>
        <dbReference type="Proteomes" id="UP000735302"/>
    </source>
</evidence>
<evidence type="ECO:0000256" key="2">
    <source>
        <dbReference type="ARBA" id="ARBA00023445"/>
    </source>
</evidence>
<proteinExistence type="inferred from homology"/>
<comment type="similarity">
    <text evidence="2">Belongs to the NAD(P)-dependent epimerase/dehydratase family. Dihydroflavonol-4-reductase subfamily.</text>
</comment>
<name>A0AAV4DUY0_9GAST</name>
<evidence type="ECO:0000256" key="1">
    <source>
        <dbReference type="ARBA" id="ARBA00023002"/>
    </source>
</evidence>
<evidence type="ECO:0000313" key="4">
    <source>
        <dbReference type="EMBL" id="GFO48078.1"/>
    </source>
</evidence>
<reference evidence="4 5" key="1">
    <citation type="journal article" date="2021" name="Elife">
        <title>Chloroplast acquisition without the gene transfer in kleptoplastic sea slugs, Plakobranchus ocellatus.</title>
        <authorList>
            <person name="Maeda T."/>
            <person name="Takahashi S."/>
            <person name="Yoshida T."/>
            <person name="Shimamura S."/>
            <person name="Takaki Y."/>
            <person name="Nagai Y."/>
            <person name="Toyoda A."/>
            <person name="Suzuki Y."/>
            <person name="Arimoto A."/>
            <person name="Ishii H."/>
            <person name="Satoh N."/>
            <person name="Nishiyama T."/>
            <person name="Hasebe M."/>
            <person name="Maruyama T."/>
            <person name="Minagawa J."/>
            <person name="Obokata J."/>
            <person name="Shigenobu S."/>
        </authorList>
    </citation>
    <scope>NUCLEOTIDE SEQUENCE [LARGE SCALE GENOMIC DNA]</scope>
</reference>